<dbReference type="Gene3D" id="1.20.1280.50">
    <property type="match status" value="1"/>
</dbReference>
<evidence type="ECO:0000313" key="15">
    <source>
        <dbReference type="Proteomes" id="UP000016665"/>
    </source>
</evidence>
<evidence type="ECO:0000256" key="4">
    <source>
        <dbReference type="ARBA" id="ARBA00022771"/>
    </source>
</evidence>
<name>U3JTC3_FICAL</name>
<dbReference type="UniPathway" id="UPA00143"/>
<feature type="region of interest" description="Disordered" evidence="11">
    <location>
        <begin position="636"/>
        <end position="663"/>
    </location>
</feature>
<dbReference type="InterPro" id="IPR002867">
    <property type="entry name" value="IBR_dom"/>
</dbReference>
<dbReference type="eggNOG" id="ENOG502QRSQ">
    <property type="taxonomic scope" value="Eukaryota"/>
</dbReference>
<evidence type="ECO:0000256" key="10">
    <source>
        <dbReference type="PROSITE-ProRule" id="PRU01220"/>
    </source>
</evidence>
<dbReference type="STRING" id="59894.ENSFALP00000006027"/>
<feature type="region of interest" description="Disordered" evidence="11">
    <location>
        <begin position="729"/>
        <end position="751"/>
    </location>
</feature>
<dbReference type="GO" id="GO:0051321">
    <property type="term" value="P:meiotic cell cycle"/>
    <property type="evidence" value="ECO:0007669"/>
    <property type="project" value="UniProtKB-KW"/>
</dbReference>
<dbReference type="SMART" id="SM00647">
    <property type="entry name" value="IBR"/>
    <property type="match status" value="1"/>
</dbReference>
<dbReference type="GO" id="GO:0045835">
    <property type="term" value="P:negative regulation of meiotic nuclear division"/>
    <property type="evidence" value="ECO:0007669"/>
    <property type="project" value="InterPro"/>
</dbReference>
<dbReference type="PANTHER" id="PTHR15493">
    <property type="entry name" value="F-BOX ONLY PROTEIN 5 AND 43"/>
    <property type="match status" value="1"/>
</dbReference>
<feature type="chain" id="PRO_5032338223" description="F-box only protein 43" evidence="12">
    <location>
        <begin position="22"/>
        <end position="751"/>
    </location>
</feature>
<dbReference type="GO" id="GO:0016567">
    <property type="term" value="P:protein ubiquitination"/>
    <property type="evidence" value="ECO:0007669"/>
    <property type="project" value="UniProtKB-UniPathway"/>
</dbReference>
<dbReference type="Proteomes" id="UP000016665">
    <property type="component" value="Chromosome 2"/>
</dbReference>
<feature type="domain" description="ZBR-type" evidence="13">
    <location>
        <begin position="679"/>
        <end position="727"/>
    </location>
</feature>
<dbReference type="CDD" id="cd22171">
    <property type="entry name" value="F-box_FBXO43"/>
    <property type="match status" value="1"/>
</dbReference>
<keyword evidence="8" id="KW-0469">Meiosis</keyword>
<evidence type="ECO:0000256" key="8">
    <source>
        <dbReference type="ARBA" id="ARBA00023254"/>
    </source>
</evidence>
<dbReference type="CDD" id="cd20365">
    <property type="entry name" value="BRcat_RBR_FBXO43"/>
    <property type="match status" value="1"/>
</dbReference>
<feature type="compositionally biased region" description="Polar residues" evidence="11">
    <location>
        <begin position="275"/>
        <end position="286"/>
    </location>
</feature>
<dbReference type="PROSITE" id="PS51872">
    <property type="entry name" value="ZF_ZBR"/>
    <property type="match status" value="1"/>
</dbReference>
<proteinExistence type="predicted"/>
<keyword evidence="6" id="KW-0862">Zinc</keyword>
<feature type="region of interest" description="Disordered" evidence="11">
    <location>
        <begin position="432"/>
        <end position="457"/>
    </location>
</feature>
<keyword evidence="4 10" id="KW-0863">Zinc-finger</keyword>
<reference evidence="14" key="3">
    <citation type="submission" date="2025-09" db="UniProtKB">
        <authorList>
            <consortium name="Ensembl"/>
        </authorList>
    </citation>
    <scope>IDENTIFICATION</scope>
</reference>
<dbReference type="Ensembl" id="ENSFALT00000006054.2">
    <property type="protein sequence ID" value="ENSFALP00000006027.2"/>
    <property type="gene ID" value="ENSFALG00000005784.2"/>
</dbReference>
<evidence type="ECO:0000256" key="7">
    <source>
        <dbReference type="ARBA" id="ARBA00022843"/>
    </source>
</evidence>
<keyword evidence="15" id="KW-1185">Reference proteome</keyword>
<evidence type="ECO:0000256" key="6">
    <source>
        <dbReference type="ARBA" id="ARBA00022833"/>
    </source>
</evidence>
<dbReference type="GO" id="GO:0007088">
    <property type="term" value="P:regulation of mitotic nuclear division"/>
    <property type="evidence" value="ECO:0007669"/>
    <property type="project" value="InterPro"/>
</dbReference>
<keyword evidence="2" id="KW-0597">Phosphoprotein</keyword>
<organism evidence="14 15">
    <name type="scientific">Ficedula albicollis</name>
    <name type="common">Collared flycatcher</name>
    <name type="synonym">Muscicapa albicollis</name>
    <dbReference type="NCBI Taxonomy" id="59894"/>
    <lineage>
        <taxon>Eukaryota</taxon>
        <taxon>Metazoa</taxon>
        <taxon>Chordata</taxon>
        <taxon>Craniata</taxon>
        <taxon>Vertebrata</taxon>
        <taxon>Euteleostomi</taxon>
        <taxon>Archelosauria</taxon>
        <taxon>Archosauria</taxon>
        <taxon>Dinosauria</taxon>
        <taxon>Saurischia</taxon>
        <taxon>Theropoda</taxon>
        <taxon>Coelurosauria</taxon>
        <taxon>Aves</taxon>
        <taxon>Neognathae</taxon>
        <taxon>Neoaves</taxon>
        <taxon>Telluraves</taxon>
        <taxon>Australaves</taxon>
        <taxon>Passeriformes</taxon>
        <taxon>Muscicapidae</taxon>
        <taxon>Ficedula</taxon>
    </lineage>
</organism>
<feature type="compositionally biased region" description="Polar residues" evidence="11">
    <location>
        <begin position="639"/>
        <end position="648"/>
    </location>
</feature>
<evidence type="ECO:0000256" key="11">
    <source>
        <dbReference type="SAM" id="MobiDB-lite"/>
    </source>
</evidence>
<evidence type="ECO:0000256" key="3">
    <source>
        <dbReference type="ARBA" id="ARBA00022723"/>
    </source>
</evidence>
<dbReference type="GO" id="GO:0005634">
    <property type="term" value="C:nucleus"/>
    <property type="evidence" value="ECO:0007669"/>
    <property type="project" value="TreeGrafter"/>
</dbReference>
<feature type="region of interest" description="Disordered" evidence="11">
    <location>
        <begin position="151"/>
        <end position="172"/>
    </location>
</feature>
<dbReference type="Gene3D" id="2.20.25.20">
    <property type="match status" value="1"/>
</dbReference>
<protein>
    <recommendedName>
        <fullName evidence="9">F-box only protein 43</fullName>
    </recommendedName>
</protein>
<evidence type="ECO:0000259" key="13">
    <source>
        <dbReference type="PROSITE" id="PS51872"/>
    </source>
</evidence>
<dbReference type="FunFam" id="1.20.1280.50:FF:000046">
    <property type="entry name" value="F-box protein 43"/>
    <property type="match status" value="1"/>
</dbReference>
<dbReference type="GeneTree" id="ENSGT00530000063692"/>
<keyword evidence="12" id="KW-0732">Signal</keyword>
<feature type="region of interest" description="Disordered" evidence="11">
    <location>
        <begin position="221"/>
        <end position="290"/>
    </location>
</feature>
<evidence type="ECO:0000256" key="2">
    <source>
        <dbReference type="ARBA" id="ARBA00022553"/>
    </source>
</evidence>
<dbReference type="PANTHER" id="PTHR15493:SF1">
    <property type="entry name" value="F-BOX ONLY PROTEIN 43"/>
    <property type="match status" value="1"/>
</dbReference>
<dbReference type="FunFam" id="2.20.25.20:FF:000006">
    <property type="entry name" value="F-box only protein 5"/>
    <property type="match status" value="1"/>
</dbReference>
<sequence>MFLLHLSLLSTSFSLQVITRGKQYFEYSALHWKILICFTNYRKQQWYLHLQSRSVKQKMSDSNPVRFNSLKINRLTPSRGNFKRSNFKDTCCRSAFLDSRCNESVKDPDAEHEEVPSVTSVSLLQEHSEHIHPRNFFPRSPSIEKELNSISLSEEREPNRSAGFFETPKSSRKGSSLCRRLLLPKSGEAGTAVRCCDRQPSSSGSIRKKIFSCVLSSDEKLSQTAADSPKDKGYKLLTTSTSEPDSPKDKGYKPLTASTSEPEDSNPDSPRRRLSFSQQRTSTLDESQCKDPLLLESENLSPIQWKDVTASNSSTASNECNASVLVSVRDRVLRTPTYNVLPEASEGKFLTSITSPVENLNFGLCDINSPPVKVANYPDLSTPEDSGYNSLPLDKSGDSLSDYEGSFQELLQKHKEDSKTLDSKRKTRKLERVRRLSTLRELGSQSETEDNHGSPTSMHVLTKERNFVSEDHDLVLKEQPAGDLVVSHGDLSRTPALKIVHEICLQRQRSQQKQISENIDGKEIFALDPVLPGLIGKKMGLEKLDILTELKDRNLKHVLAIVLDALTVESLCSIWKVSKSWREIIVQDRSSDQRRKLYTKQMKEAAREYLLKTEDAATRLNILNRSALRPVQAQARTPVLQTPPSHSELTPRRCSSLPHSSSRQEEYMKVAKTLFTDEALKPCPRCQYPAKYQLVKKRGLCSREACAFEFCILCLHAFHGSKECNSLSAKRKNKKDAPPGSAQSKRNLKRL</sequence>
<keyword evidence="3" id="KW-0479">Metal-binding</keyword>
<evidence type="ECO:0000256" key="9">
    <source>
        <dbReference type="ARBA" id="ARBA00068913"/>
    </source>
</evidence>
<evidence type="ECO:0000256" key="5">
    <source>
        <dbReference type="ARBA" id="ARBA00022786"/>
    </source>
</evidence>
<reference evidence="14 15" key="1">
    <citation type="journal article" date="2012" name="Nature">
        <title>The genomic landscape of species divergence in Ficedula flycatchers.</title>
        <authorList>
            <person name="Ellegren H."/>
            <person name="Smeds L."/>
            <person name="Burri R."/>
            <person name="Olason P.I."/>
            <person name="Backstrom N."/>
            <person name="Kawakami T."/>
            <person name="Kunstner A."/>
            <person name="Makinen H."/>
            <person name="Nadachowska-Brzyska K."/>
            <person name="Qvarnstrom A."/>
            <person name="Uebbing S."/>
            <person name="Wolf J.B."/>
        </authorList>
    </citation>
    <scope>NUCLEOTIDE SEQUENCE [LARGE SCALE GENOMIC DNA]</scope>
</reference>
<feature type="signal peptide" evidence="12">
    <location>
        <begin position="1"/>
        <end position="21"/>
    </location>
</feature>
<dbReference type="SUPFAM" id="SSF57850">
    <property type="entry name" value="RING/U-box"/>
    <property type="match status" value="1"/>
</dbReference>
<dbReference type="AlphaFoldDB" id="U3JTC3"/>
<evidence type="ECO:0000313" key="14">
    <source>
        <dbReference type="Ensembl" id="ENSFALP00000006027.2"/>
    </source>
</evidence>
<evidence type="ECO:0000256" key="1">
    <source>
        <dbReference type="ARBA" id="ARBA00004906"/>
    </source>
</evidence>
<keyword evidence="7" id="KW-0832">Ubl conjugation</keyword>
<comment type="pathway">
    <text evidence="1">Protein modification; protein ubiquitination.</text>
</comment>
<gene>
    <name evidence="14" type="primary">FBXO43</name>
</gene>
<dbReference type="GO" id="GO:0008270">
    <property type="term" value="F:zinc ion binding"/>
    <property type="evidence" value="ECO:0007669"/>
    <property type="project" value="UniProtKB-KW"/>
</dbReference>
<dbReference type="InterPro" id="IPR047147">
    <property type="entry name" value="FBX5_43"/>
</dbReference>
<accession>U3JTC3</accession>
<keyword evidence="5" id="KW-0833">Ubl conjugation pathway</keyword>
<dbReference type="InterPro" id="IPR044064">
    <property type="entry name" value="ZF_ZBR"/>
</dbReference>
<dbReference type="HOGENOM" id="CLU_029091_0_0_1"/>
<evidence type="ECO:0000256" key="12">
    <source>
        <dbReference type="SAM" id="SignalP"/>
    </source>
</evidence>
<reference evidence="14" key="2">
    <citation type="submission" date="2025-08" db="UniProtKB">
        <authorList>
            <consortium name="Ensembl"/>
        </authorList>
    </citation>
    <scope>IDENTIFICATION</scope>
</reference>